<name>A0A9W9YJC0_9CNID</name>
<reference evidence="2" key="1">
    <citation type="submission" date="2023-01" db="EMBL/GenBank/DDBJ databases">
        <title>Genome assembly of the deep-sea coral Lophelia pertusa.</title>
        <authorList>
            <person name="Herrera S."/>
            <person name="Cordes E."/>
        </authorList>
    </citation>
    <scope>NUCLEOTIDE SEQUENCE</scope>
    <source>
        <strain evidence="2">USNM1676648</strain>
        <tissue evidence="2">Polyp</tissue>
    </source>
</reference>
<keyword evidence="3" id="KW-1185">Reference proteome</keyword>
<feature type="compositionally biased region" description="Polar residues" evidence="1">
    <location>
        <begin position="289"/>
        <end position="314"/>
    </location>
</feature>
<gene>
    <name evidence="2" type="primary">HUWE1_7</name>
    <name evidence="2" type="ORF">OS493_033163</name>
</gene>
<feature type="region of interest" description="Disordered" evidence="1">
    <location>
        <begin position="1"/>
        <end position="43"/>
    </location>
</feature>
<organism evidence="2 3">
    <name type="scientific">Desmophyllum pertusum</name>
    <dbReference type="NCBI Taxonomy" id="174260"/>
    <lineage>
        <taxon>Eukaryota</taxon>
        <taxon>Metazoa</taxon>
        <taxon>Cnidaria</taxon>
        <taxon>Anthozoa</taxon>
        <taxon>Hexacorallia</taxon>
        <taxon>Scleractinia</taxon>
        <taxon>Caryophylliina</taxon>
        <taxon>Caryophylliidae</taxon>
        <taxon>Desmophyllum</taxon>
    </lineage>
</organism>
<feature type="compositionally biased region" description="Polar residues" evidence="1">
    <location>
        <begin position="268"/>
        <end position="278"/>
    </location>
</feature>
<sequence>MALDSSQNSSQGNSQLLLKADEKKDDVIVKEEPKDSTVKDVKAPSKPLLPKSAILKLLAELVKSYAGVAQLITDYSHTAKLSSASEYEGPVLAFVLDHLLPSGTPSDNEDTPSYARILLATIATCHQAPEAQQTLVTEMKASLGRALSLPESTAKHSRLQAIFTLVQTMIESGPHSAQHAAAAQPNSVMKILLKKGLVNDLARVPHSLDLASPNFVATVNCLLKPMEKLSGVVNQQSSSGLPTAAGKDRAPGSEQQTAGGLQDMAVESESQQDSSAGQTAEGAHEQGTEDSQQSTDATASQVAVNEDSLASDSQPDAAAAGVDSWGLPQISGRGIIPMASEEELEELQDMVDELLNSDSNEGPTGPVLQFIYMFYERLLSVTQATLSVTQ</sequence>
<dbReference type="GO" id="GO:0061630">
    <property type="term" value="F:ubiquitin protein ligase activity"/>
    <property type="evidence" value="ECO:0007669"/>
    <property type="project" value="UniProtKB-EC"/>
</dbReference>
<keyword evidence="2" id="KW-0012">Acyltransferase</keyword>
<dbReference type="EMBL" id="MU827344">
    <property type="protein sequence ID" value="KAJ7352897.1"/>
    <property type="molecule type" value="Genomic_DNA"/>
</dbReference>
<evidence type="ECO:0000256" key="1">
    <source>
        <dbReference type="SAM" id="MobiDB-lite"/>
    </source>
</evidence>
<comment type="caution">
    <text evidence="2">The sequence shown here is derived from an EMBL/GenBank/DDBJ whole genome shotgun (WGS) entry which is preliminary data.</text>
</comment>
<feature type="region of interest" description="Disordered" evidence="1">
    <location>
        <begin position="233"/>
        <end position="326"/>
    </location>
</feature>
<feature type="compositionally biased region" description="Basic and acidic residues" evidence="1">
    <location>
        <begin position="19"/>
        <end position="43"/>
    </location>
</feature>
<dbReference type="OrthoDB" id="8068875at2759"/>
<proteinExistence type="predicted"/>
<accession>A0A9W9YJC0</accession>
<protein>
    <submittedName>
        <fullName evidence="2">E3 ubiquitin-protein ligase huwe1</fullName>
        <ecNumber evidence="2">2.3.2.26</ecNumber>
    </submittedName>
</protein>
<dbReference type="EC" id="2.3.2.26" evidence="2"/>
<evidence type="ECO:0000313" key="3">
    <source>
        <dbReference type="Proteomes" id="UP001163046"/>
    </source>
</evidence>
<dbReference type="AlphaFoldDB" id="A0A9W9YJC0"/>
<feature type="compositionally biased region" description="Low complexity" evidence="1">
    <location>
        <begin position="1"/>
        <end position="18"/>
    </location>
</feature>
<evidence type="ECO:0000313" key="2">
    <source>
        <dbReference type="EMBL" id="KAJ7352897.1"/>
    </source>
</evidence>
<dbReference type="Proteomes" id="UP001163046">
    <property type="component" value="Unassembled WGS sequence"/>
</dbReference>
<keyword evidence="2" id="KW-0808">Transferase</keyword>